<dbReference type="EMBL" id="AVOT02052373">
    <property type="protein sequence ID" value="MBW0547302.1"/>
    <property type="molecule type" value="Genomic_DNA"/>
</dbReference>
<dbReference type="Proteomes" id="UP000765509">
    <property type="component" value="Unassembled WGS sequence"/>
</dbReference>
<sequence>SDNVVRQENIETASTVTRIIPASTVNSDHNSTVIVTQNNQPEPISSELINLDISNTLQKAKNLGNNQEQAKTPQEAPKKVIDVIMAEAKQLQKDKGQLMTSKLKDYVIVKLIILFYLQTELTPPQEASVDIYKASQKAYNNALEHKECQILSDLWKNCMNSYLTVRKFLGHPSTCKLPNGWHPLMEKKNMILLTAEWRKNNPPPPKQVSKTAPVARSSSSNIKKQPQPQNKGKERHQPQNLTVRATGFQIFNRMPWKMYFRWPEQLWNYKRRRNPD</sequence>
<name>A0A9Q3INV9_9BASI</name>
<reference evidence="2" key="1">
    <citation type="submission" date="2021-03" db="EMBL/GenBank/DDBJ databases">
        <title>Draft genome sequence of rust myrtle Austropuccinia psidii MF-1, a brazilian biotype.</title>
        <authorList>
            <person name="Quecine M.C."/>
            <person name="Pachon D.M.R."/>
            <person name="Bonatelli M.L."/>
            <person name="Correr F.H."/>
            <person name="Franceschini L.M."/>
            <person name="Leite T.F."/>
            <person name="Margarido G.R.A."/>
            <person name="Almeida C.A."/>
            <person name="Ferrarezi J.A."/>
            <person name="Labate C.A."/>
        </authorList>
    </citation>
    <scope>NUCLEOTIDE SEQUENCE</scope>
    <source>
        <strain evidence="2">MF-1</strain>
    </source>
</reference>
<evidence type="ECO:0000313" key="2">
    <source>
        <dbReference type="EMBL" id="MBW0547302.1"/>
    </source>
</evidence>
<proteinExistence type="predicted"/>
<organism evidence="2 3">
    <name type="scientific">Austropuccinia psidii MF-1</name>
    <dbReference type="NCBI Taxonomy" id="1389203"/>
    <lineage>
        <taxon>Eukaryota</taxon>
        <taxon>Fungi</taxon>
        <taxon>Dikarya</taxon>
        <taxon>Basidiomycota</taxon>
        <taxon>Pucciniomycotina</taxon>
        <taxon>Pucciniomycetes</taxon>
        <taxon>Pucciniales</taxon>
        <taxon>Sphaerophragmiaceae</taxon>
        <taxon>Austropuccinia</taxon>
    </lineage>
</organism>
<protein>
    <submittedName>
        <fullName evidence="2">Uncharacterized protein</fullName>
    </submittedName>
</protein>
<feature type="compositionally biased region" description="Polar residues" evidence="1">
    <location>
        <begin position="216"/>
        <end position="230"/>
    </location>
</feature>
<accession>A0A9Q3INV9</accession>
<evidence type="ECO:0000313" key="3">
    <source>
        <dbReference type="Proteomes" id="UP000765509"/>
    </source>
</evidence>
<dbReference type="AlphaFoldDB" id="A0A9Q3INV9"/>
<comment type="caution">
    <text evidence="2">The sequence shown here is derived from an EMBL/GenBank/DDBJ whole genome shotgun (WGS) entry which is preliminary data.</text>
</comment>
<feature type="region of interest" description="Disordered" evidence="1">
    <location>
        <begin position="197"/>
        <end position="242"/>
    </location>
</feature>
<keyword evidence="3" id="KW-1185">Reference proteome</keyword>
<feature type="non-terminal residue" evidence="2">
    <location>
        <position position="1"/>
    </location>
</feature>
<gene>
    <name evidence="2" type="ORF">O181_087017</name>
</gene>
<evidence type="ECO:0000256" key="1">
    <source>
        <dbReference type="SAM" id="MobiDB-lite"/>
    </source>
</evidence>